<dbReference type="RefSeq" id="WP_127887498.1">
    <property type="nucleotide sequence ID" value="NZ_CP028137.1"/>
</dbReference>
<keyword evidence="2" id="KW-0812">Transmembrane</keyword>
<gene>
    <name evidence="3" type="ORF">C1I64_13145</name>
</gene>
<dbReference type="EMBL" id="CP028137">
    <property type="protein sequence ID" value="AZZ52887.1"/>
    <property type="molecule type" value="Genomic_DNA"/>
</dbReference>
<evidence type="ECO:0000313" key="4">
    <source>
        <dbReference type="Proteomes" id="UP000285317"/>
    </source>
</evidence>
<evidence type="ECO:0000256" key="2">
    <source>
        <dbReference type="SAM" id="Phobius"/>
    </source>
</evidence>
<feature type="transmembrane region" description="Helical" evidence="2">
    <location>
        <begin position="76"/>
        <end position="100"/>
    </location>
</feature>
<organism evidence="3 4">
    <name type="scientific">Rathayibacter festucae DSM 15932</name>
    <dbReference type="NCBI Taxonomy" id="1328866"/>
    <lineage>
        <taxon>Bacteria</taxon>
        <taxon>Bacillati</taxon>
        <taxon>Actinomycetota</taxon>
        <taxon>Actinomycetes</taxon>
        <taxon>Micrococcales</taxon>
        <taxon>Microbacteriaceae</taxon>
        <taxon>Rathayibacter</taxon>
    </lineage>
</organism>
<dbReference type="AlphaFoldDB" id="A0A3Q9UZM0"/>
<reference evidence="3 4" key="1">
    <citation type="submission" date="2018-03" db="EMBL/GenBank/DDBJ databases">
        <title>Bacteriophage NCPPB3778 and a type I-E CRISPR drive the evolution of the US Biological Select Agent, Rathayibacter toxicus.</title>
        <authorList>
            <person name="Davis E.W.II."/>
            <person name="Tabima J.F."/>
            <person name="Weisberg A.J."/>
            <person name="Dantas Lopes L."/>
            <person name="Wiseman M.S."/>
            <person name="Wiseman M.S."/>
            <person name="Pupko T."/>
            <person name="Belcher M.S."/>
            <person name="Sechler A.J."/>
            <person name="Tancos M.A."/>
            <person name="Schroeder B.K."/>
            <person name="Murray T.D."/>
            <person name="Luster D.G."/>
            <person name="Schneider W.L."/>
            <person name="Rogers E."/>
            <person name="Andreote F.D."/>
            <person name="Grunwald N.J."/>
            <person name="Putnam M.L."/>
            <person name="Chang J.H."/>
        </authorList>
    </citation>
    <scope>NUCLEOTIDE SEQUENCE [LARGE SCALE GENOMIC DNA]</scope>
    <source>
        <strain evidence="3 4">DSM 15932</strain>
    </source>
</reference>
<dbReference type="KEGG" id="rfs:C1I64_13145"/>
<protein>
    <submittedName>
        <fullName evidence="3">Uncharacterized protein</fullName>
    </submittedName>
</protein>
<feature type="compositionally biased region" description="Acidic residues" evidence="1">
    <location>
        <begin position="1"/>
        <end position="13"/>
    </location>
</feature>
<feature type="region of interest" description="Disordered" evidence="1">
    <location>
        <begin position="1"/>
        <end position="22"/>
    </location>
</feature>
<evidence type="ECO:0000313" key="3">
    <source>
        <dbReference type="EMBL" id="AZZ52887.1"/>
    </source>
</evidence>
<accession>A0A3Q9UZM0</accession>
<feature type="transmembrane region" description="Helical" evidence="2">
    <location>
        <begin position="109"/>
        <end position="134"/>
    </location>
</feature>
<sequence length="135" mass="14464">MAFDVDADWDDPDPFDRPATRGRPVRRLSAGEDRVTAILLLVLFLAVGAVLSFFVLVEQLAMDRCGGAPGECDYELLSTTTVLVPGVVALTSLVTVVALVRPDTSRRIWWIPAIGTVAAVLAFLLASGLVFVAVH</sequence>
<keyword evidence="2" id="KW-1133">Transmembrane helix</keyword>
<keyword evidence="2" id="KW-0472">Membrane</keyword>
<proteinExistence type="predicted"/>
<dbReference type="Proteomes" id="UP000285317">
    <property type="component" value="Chromosome"/>
</dbReference>
<evidence type="ECO:0000256" key="1">
    <source>
        <dbReference type="SAM" id="MobiDB-lite"/>
    </source>
</evidence>
<name>A0A3Q9UZM0_9MICO</name>
<feature type="transmembrane region" description="Helical" evidence="2">
    <location>
        <begin position="35"/>
        <end position="56"/>
    </location>
</feature>